<dbReference type="InterPro" id="IPR015943">
    <property type="entry name" value="WD40/YVTN_repeat-like_dom_sf"/>
</dbReference>
<protein>
    <submittedName>
        <fullName evidence="3">YncE family protein</fullName>
    </submittedName>
</protein>
<name>A0AAW9SE85_9RHOB</name>
<dbReference type="SUPFAM" id="SSF51004">
    <property type="entry name" value="C-terminal (heme d1) domain of cytochrome cd1-nitrite reductase"/>
    <property type="match status" value="1"/>
</dbReference>
<evidence type="ECO:0000313" key="4">
    <source>
        <dbReference type="Proteomes" id="UP001428774"/>
    </source>
</evidence>
<keyword evidence="2" id="KW-0732">Signal</keyword>
<sequence>MTQKILSGRWTRGVALSALMIAAAGAVAAEPFAGLGAFDGRIGASGPDRGPIVAGGQAMIRGPRPCAEPARHPAAGRRGAGGLALHRRCRGRPSGAGHHPRGRRARRLPGGGGAWRRGPLCHGHGAEGLCRARYRVNAGAYDLEVAKVATRPYQVAVGEGALFVTSAVGRPPVRESELVKLDPATLKVIARTAPEAAPARQDGSDGGLFAVYGLGVAPGQVWVTNTRQDTVAVYASDDLSLLKQFEPGTVGHPRDAVHHDGKVYVTATFEPTVHVFDTESLEELEPIALSSSRRGQDFTTASLSLAAEAGKLFVASLRSEEVAVIDLATGEETAVWPVDGSKGTIGLAASPDGSRVYTVAQGNDMVSVLDGTTGAVLRQVNVGASPLNAVVDPATGHVYVAVRGGNAVAVLDAEGALIANLEVGATPNHLTTDGAGHVFVVDQGTGSLTRVAAQ</sequence>
<evidence type="ECO:0000313" key="3">
    <source>
        <dbReference type="EMBL" id="MEN9063159.1"/>
    </source>
</evidence>
<dbReference type="PANTHER" id="PTHR47197">
    <property type="entry name" value="PROTEIN NIRF"/>
    <property type="match status" value="1"/>
</dbReference>
<reference evidence="3 4" key="1">
    <citation type="submission" date="2024-05" db="EMBL/GenBank/DDBJ databases">
        <title>Genome sequence of Ponticoccus litoralis KCCM 90028.</title>
        <authorList>
            <person name="Kim J.M."/>
            <person name="Lee J.K."/>
            <person name="Choi B.J."/>
            <person name="Bayburt H."/>
            <person name="Baek J.H."/>
            <person name="Jeon C.O."/>
        </authorList>
    </citation>
    <scope>NUCLEOTIDE SEQUENCE [LARGE SCALE GENOMIC DNA]</scope>
    <source>
        <strain evidence="3 4">KCCM 90028</strain>
    </source>
</reference>
<evidence type="ECO:0000256" key="2">
    <source>
        <dbReference type="SAM" id="SignalP"/>
    </source>
</evidence>
<feature type="chain" id="PRO_5043847028" evidence="2">
    <location>
        <begin position="29"/>
        <end position="454"/>
    </location>
</feature>
<comment type="caution">
    <text evidence="3">The sequence shown here is derived from an EMBL/GenBank/DDBJ whole genome shotgun (WGS) entry which is preliminary data.</text>
</comment>
<dbReference type="Proteomes" id="UP001428774">
    <property type="component" value="Unassembled WGS sequence"/>
</dbReference>
<evidence type="ECO:0000256" key="1">
    <source>
        <dbReference type="SAM" id="MobiDB-lite"/>
    </source>
</evidence>
<dbReference type="PANTHER" id="PTHR47197:SF3">
    <property type="entry name" value="DIHYDRO-HEME D1 DEHYDROGENASE"/>
    <property type="match status" value="1"/>
</dbReference>
<feature type="region of interest" description="Disordered" evidence="1">
    <location>
        <begin position="89"/>
        <end position="112"/>
    </location>
</feature>
<dbReference type="EMBL" id="JBDNCH010000004">
    <property type="protein sequence ID" value="MEN9063159.1"/>
    <property type="molecule type" value="Genomic_DNA"/>
</dbReference>
<gene>
    <name evidence="3" type="ORF">ABFB10_21385</name>
</gene>
<dbReference type="InterPro" id="IPR011964">
    <property type="entry name" value="YVTN_b-propeller_repeat"/>
</dbReference>
<dbReference type="RefSeq" id="WP_347168263.1">
    <property type="nucleotide sequence ID" value="NZ_JBDNCH010000004.1"/>
</dbReference>
<dbReference type="InterPro" id="IPR011048">
    <property type="entry name" value="Haem_d1_sf"/>
</dbReference>
<feature type="compositionally biased region" description="Basic residues" evidence="1">
    <location>
        <begin position="98"/>
        <end position="107"/>
    </location>
</feature>
<feature type="signal peptide" evidence="2">
    <location>
        <begin position="1"/>
        <end position="28"/>
    </location>
</feature>
<dbReference type="NCBIfam" id="TIGR02276">
    <property type="entry name" value="beta_rpt_yvtn"/>
    <property type="match status" value="1"/>
</dbReference>
<dbReference type="InterPro" id="IPR051200">
    <property type="entry name" value="Host-pathogen_enzymatic-act"/>
</dbReference>
<organism evidence="3 4">
    <name type="scientific">Ponticoccus litoralis</name>
    <dbReference type="NCBI Taxonomy" id="422297"/>
    <lineage>
        <taxon>Bacteria</taxon>
        <taxon>Pseudomonadati</taxon>
        <taxon>Pseudomonadota</taxon>
        <taxon>Alphaproteobacteria</taxon>
        <taxon>Rhodobacterales</taxon>
        <taxon>Roseobacteraceae</taxon>
        <taxon>Ponticoccus</taxon>
    </lineage>
</organism>
<dbReference type="Gene3D" id="2.130.10.10">
    <property type="entry name" value="YVTN repeat-like/Quinoprotein amine dehydrogenase"/>
    <property type="match status" value="1"/>
</dbReference>
<accession>A0AAW9SE85</accession>
<dbReference type="AlphaFoldDB" id="A0AAW9SE85"/>
<proteinExistence type="predicted"/>
<keyword evidence="4" id="KW-1185">Reference proteome</keyword>